<dbReference type="EMBL" id="CP047652">
    <property type="protein sequence ID" value="QHI96428.1"/>
    <property type="molecule type" value="Genomic_DNA"/>
</dbReference>
<evidence type="ECO:0000259" key="1">
    <source>
        <dbReference type="Pfam" id="PF13640"/>
    </source>
</evidence>
<feature type="domain" description="Prolyl 4-hydroxylase alpha subunit Fe(2+) 2OG dioxygenase" evidence="1">
    <location>
        <begin position="107"/>
        <end position="186"/>
    </location>
</feature>
<gene>
    <name evidence="2" type="ORF">GT348_06995</name>
</gene>
<keyword evidence="3" id="KW-1185">Reference proteome</keyword>
<sequence>MMEKIILHYEAVEQAPLQNAPCPHLIVPSFLQGDTLEQMVSLFPEIHSGGSFAPESLDFHPSFEAFLKEFQGDRLKNIVSRKFGLNLQKAPSMLTLRGQTRDKDGQIHRDSRSKRVTLLLYMNSKEKDWSSHQGCLRFTNGPDHIEDYAVEVPPKGGTLVIFPNHPKSWHGHLPYNGPRCTIQLNYMGANWRTSLEKKRHELSAFWKRFTKKT</sequence>
<accession>A0A6P1NG61</accession>
<protein>
    <submittedName>
        <fullName evidence="2">2OG-Fe(II) oxygenase</fullName>
    </submittedName>
</protein>
<dbReference type="KEGG" id="bomb:GT348_06995"/>
<dbReference type="AlphaFoldDB" id="A0A6P1NG61"/>
<evidence type="ECO:0000313" key="3">
    <source>
        <dbReference type="Proteomes" id="UP000463975"/>
    </source>
</evidence>
<organism evidence="2 3">
    <name type="scientific">Aristophania vespae</name>
    <dbReference type="NCBI Taxonomy" id="2697033"/>
    <lineage>
        <taxon>Bacteria</taxon>
        <taxon>Pseudomonadati</taxon>
        <taxon>Pseudomonadota</taxon>
        <taxon>Alphaproteobacteria</taxon>
        <taxon>Acetobacterales</taxon>
        <taxon>Acetobacteraceae</taxon>
        <taxon>Aristophania</taxon>
    </lineage>
</organism>
<reference evidence="2 3" key="1">
    <citation type="submission" date="2020-01" db="EMBL/GenBank/DDBJ databases">
        <title>Genome sequencing of strain KACC 21507.</title>
        <authorList>
            <person name="Heo J."/>
            <person name="Kim S.-J."/>
            <person name="Kim J.-S."/>
            <person name="Hong S.-B."/>
            <person name="Kwon S.-W."/>
        </authorList>
    </citation>
    <scope>NUCLEOTIDE SEQUENCE [LARGE SCALE GENOMIC DNA]</scope>
    <source>
        <strain evidence="2 3">KACC 21507</strain>
    </source>
</reference>
<dbReference type="Pfam" id="PF13640">
    <property type="entry name" value="2OG-FeII_Oxy_3"/>
    <property type="match status" value="1"/>
</dbReference>
<dbReference type="InterPro" id="IPR044862">
    <property type="entry name" value="Pro_4_hyd_alph_FE2OG_OXY"/>
</dbReference>
<name>A0A6P1NG61_9PROT</name>
<proteinExistence type="predicted"/>
<evidence type="ECO:0000313" key="2">
    <source>
        <dbReference type="EMBL" id="QHI96428.1"/>
    </source>
</evidence>
<dbReference type="Gene3D" id="2.60.120.620">
    <property type="entry name" value="q2cbj1_9rhob like domain"/>
    <property type="match status" value="1"/>
</dbReference>
<dbReference type="Proteomes" id="UP000463975">
    <property type="component" value="Chromosome"/>
</dbReference>